<evidence type="ECO:0000259" key="7">
    <source>
        <dbReference type="Pfam" id="PF02872"/>
    </source>
</evidence>
<organism evidence="8 9">
    <name type="scientific">Pseudoalteromonas rubra</name>
    <dbReference type="NCBI Taxonomy" id="43658"/>
    <lineage>
        <taxon>Bacteria</taxon>
        <taxon>Pseudomonadati</taxon>
        <taxon>Pseudomonadota</taxon>
        <taxon>Gammaproteobacteria</taxon>
        <taxon>Alteromonadales</taxon>
        <taxon>Pseudoalteromonadaceae</taxon>
        <taxon>Pseudoalteromonas</taxon>
    </lineage>
</organism>
<dbReference type="PANTHER" id="PTHR11575">
    <property type="entry name" value="5'-NUCLEOTIDASE-RELATED"/>
    <property type="match status" value="1"/>
</dbReference>
<dbReference type="InterPro" id="IPR006179">
    <property type="entry name" value="5_nucleotidase/apyrase"/>
</dbReference>
<dbReference type="AlphaFoldDB" id="A0A5S3WUT0"/>
<comment type="similarity">
    <text evidence="1 5">Belongs to the 5'-nucleotidase family.</text>
</comment>
<dbReference type="Proteomes" id="UP000310249">
    <property type="component" value="Unassembled WGS sequence"/>
</dbReference>
<dbReference type="InterPro" id="IPR008334">
    <property type="entry name" value="5'-Nucleotdase_C"/>
</dbReference>
<dbReference type="GO" id="GO:0008768">
    <property type="term" value="F:UDP-sugar diphosphatase activity"/>
    <property type="evidence" value="ECO:0007669"/>
    <property type="project" value="UniProtKB-EC"/>
</dbReference>
<dbReference type="PANTHER" id="PTHR11575:SF46">
    <property type="entry name" value="PROTEIN USHA"/>
    <property type="match status" value="1"/>
</dbReference>
<feature type="domain" description="5'-Nucleotidase C-terminal" evidence="7">
    <location>
        <begin position="356"/>
        <end position="502"/>
    </location>
</feature>
<keyword evidence="5 8" id="KW-0378">Hydrolase</keyword>
<dbReference type="PROSITE" id="PS00786">
    <property type="entry name" value="5_NUCLEOTIDASE_2"/>
    <property type="match status" value="1"/>
</dbReference>
<gene>
    <name evidence="8" type="primary">ushA</name>
    <name evidence="8" type="ORF">CWB99_00385</name>
</gene>
<dbReference type="InterPro" id="IPR004843">
    <property type="entry name" value="Calcineurin-like_PHP"/>
</dbReference>
<evidence type="ECO:0000256" key="4">
    <source>
        <dbReference type="ARBA" id="ARBA00022741"/>
    </source>
</evidence>
<keyword evidence="3" id="KW-0732">Signal</keyword>
<dbReference type="GO" id="GO:0008253">
    <property type="term" value="F:5'-nucleotidase activity"/>
    <property type="evidence" value="ECO:0007669"/>
    <property type="project" value="UniProtKB-EC"/>
</dbReference>
<dbReference type="EMBL" id="PNCI01000001">
    <property type="protein sequence ID" value="TMP33142.1"/>
    <property type="molecule type" value="Genomic_DNA"/>
</dbReference>
<dbReference type="InterPro" id="IPR006146">
    <property type="entry name" value="5'-Nucleotdase_CS"/>
</dbReference>
<sequence>MRFIIPSLLALSLTACNTIQQTKSDPAINPVQYLTVLHTNDHHGRFWHNEDGEYGMAARKTLIDQLRAEAKAQGHSLVLLSGGDINTGVPESDLQHAEPDFKGMSLLGYDAMAIGNHEFDNPLDVLDKQIAWANFPFLSANILHKHNGEHAYQPYTIIEKQGLKIAIIGLTTVDTVKIANPEFVGGLDFVEPAPITAQLSQRIRLQYDPDVTIAVTHMGHYHDAAYGINAPGDVTLARNVPAGTLDMIIGGHSQEPICIDENGAEDSDFAPGKACKPDQQNGIWIMQAHEWGKYVGKAVFRISESEKTLESYELIPVNLKDEHGQWAHDYIEHDSELKAFLAPYQKAGESKILGAIGEVDAFLDGRRNTVRFKQSPLGDLIIKAQMAATGADFGLISGGGIRASIKAGEVSYKDILTVHPFRNRITYIDWSGQELIDYMSVVSAFPPDSGAYLQYHGIEFDIQSGKLINVKIQGKPVDPNKTYRMSINSYNAAGGDGYPVLTDLPGYTATDSTDAQVLRDFIERYSPIKLSTLSD</sequence>
<evidence type="ECO:0000313" key="9">
    <source>
        <dbReference type="Proteomes" id="UP000310249"/>
    </source>
</evidence>
<dbReference type="SUPFAM" id="SSF56300">
    <property type="entry name" value="Metallo-dependent phosphatases"/>
    <property type="match status" value="1"/>
</dbReference>
<comment type="caution">
    <text evidence="8">The sequence shown here is derived from an EMBL/GenBank/DDBJ whole genome shotgun (WGS) entry which is preliminary data.</text>
</comment>
<dbReference type="GO" id="GO:0046872">
    <property type="term" value="F:metal ion binding"/>
    <property type="evidence" value="ECO:0007669"/>
    <property type="project" value="UniProtKB-KW"/>
</dbReference>
<proteinExistence type="inferred from homology"/>
<dbReference type="PROSITE" id="PS51257">
    <property type="entry name" value="PROKAR_LIPOPROTEIN"/>
    <property type="match status" value="1"/>
</dbReference>
<dbReference type="GO" id="GO:0030288">
    <property type="term" value="C:outer membrane-bounded periplasmic space"/>
    <property type="evidence" value="ECO:0007669"/>
    <property type="project" value="TreeGrafter"/>
</dbReference>
<dbReference type="Pfam" id="PF00149">
    <property type="entry name" value="Metallophos"/>
    <property type="match status" value="1"/>
</dbReference>
<dbReference type="EC" id="3.1.3.5" evidence="8"/>
<accession>A0A5S3WUT0</accession>
<dbReference type="SUPFAM" id="SSF55816">
    <property type="entry name" value="5'-nucleotidase (syn. UDP-sugar hydrolase), C-terminal domain"/>
    <property type="match status" value="1"/>
</dbReference>
<dbReference type="RefSeq" id="WP_138551959.1">
    <property type="nucleotide sequence ID" value="NZ_PNCH01000031.1"/>
</dbReference>
<dbReference type="NCBIfam" id="NF007109">
    <property type="entry name" value="PRK09558.1"/>
    <property type="match status" value="1"/>
</dbReference>
<dbReference type="PRINTS" id="PR01607">
    <property type="entry name" value="APYRASEFAMLY"/>
</dbReference>
<dbReference type="PROSITE" id="PS00785">
    <property type="entry name" value="5_NUCLEOTIDASE_1"/>
    <property type="match status" value="1"/>
</dbReference>
<dbReference type="GO" id="GO:0009166">
    <property type="term" value="P:nucleotide catabolic process"/>
    <property type="evidence" value="ECO:0007669"/>
    <property type="project" value="InterPro"/>
</dbReference>
<keyword evidence="2" id="KW-0479">Metal-binding</keyword>
<reference evidence="9" key="2">
    <citation type="submission" date="2019-06" db="EMBL/GenBank/DDBJ databases">
        <title>Co-occurence of chitin degradation, pigmentation and bioactivity in marine Pseudoalteromonas.</title>
        <authorList>
            <person name="Sonnenschein E.C."/>
            <person name="Bech P.K."/>
        </authorList>
    </citation>
    <scope>NUCLEOTIDE SEQUENCE [LARGE SCALE GENOMIC DNA]</scope>
    <source>
        <strain evidence="9">S2676</strain>
    </source>
</reference>
<dbReference type="InterPro" id="IPR029052">
    <property type="entry name" value="Metallo-depent_PP-like"/>
</dbReference>
<keyword evidence="4 5" id="KW-0547">Nucleotide-binding</keyword>
<evidence type="ECO:0000256" key="3">
    <source>
        <dbReference type="ARBA" id="ARBA00022729"/>
    </source>
</evidence>
<evidence type="ECO:0000259" key="6">
    <source>
        <dbReference type="Pfam" id="PF00149"/>
    </source>
</evidence>
<dbReference type="OrthoDB" id="9803927at2"/>
<dbReference type="InterPro" id="IPR036907">
    <property type="entry name" value="5'-Nucleotdase_C_sf"/>
</dbReference>
<name>A0A5S3WUT0_9GAMM</name>
<evidence type="ECO:0000256" key="5">
    <source>
        <dbReference type="RuleBase" id="RU362119"/>
    </source>
</evidence>
<reference evidence="8 9" key="1">
    <citation type="submission" date="2018-01" db="EMBL/GenBank/DDBJ databases">
        <authorList>
            <person name="Paulsen S."/>
            <person name="Gram L.K."/>
        </authorList>
    </citation>
    <scope>NUCLEOTIDE SEQUENCE [LARGE SCALE GENOMIC DNA]</scope>
    <source>
        <strain evidence="8 9">S2676</strain>
    </source>
</reference>
<evidence type="ECO:0000256" key="1">
    <source>
        <dbReference type="ARBA" id="ARBA00006654"/>
    </source>
</evidence>
<dbReference type="Gene3D" id="3.60.21.10">
    <property type="match status" value="1"/>
</dbReference>
<dbReference type="EC" id="3.6.1.45" evidence="8"/>
<protein>
    <submittedName>
        <fullName evidence="8">Bifunctional UDP-sugar hydrolase/5'-nucleotidase</fullName>
        <ecNumber evidence="8">3.1.3.5</ecNumber>
        <ecNumber evidence="8">3.6.1.45</ecNumber>
    </submittedName>
</protein>
<dbReference type="Gene3D" id="3.90.780.10">
    <property type="entry name" value="5'-Nucleotidase, C-terminal domain"/>
    <property type="match status" value="1"/>
</dbReference>
<dbReference type="GO" id="GO:0000166">
    <property type="term" value="F:nucleotide binding"/>
    <property type="evidence" value="ECO:0007669"/>
    <property type="project" value="UniProtKB-KW"/>
</dbReference>
<feature type="domain" description="Calcineurin-like phosphoesterase" evidence="6">
    <location>
        <begin position="35"/>
        <end position="254"/>
    </location>
</feature>
<dbReference type="Pfam" id="PF02872">
    <property type="entry name" value="5_nucleotid_C"/>
    <property type="match status" value="1"/>
</dbReference>
<evidence type="ECO:0000313" key="8">
    <source>
        <dbReference type="EMBL" id="TMP33142.1"/>
    </source>
</evidence>
<evidence type="ECO:0000256" key="2">
    <source>
        <dbReference type="ARBA" id="ARBA00022723"/>
    </source>
</evidence>